<feature type="compositionally biased region" description="Basic residues" evidence="1">
    <location>
        <begin position="68"/>
        <end position="77"/>
    </location>
</feature>
<comment type="caution">
    <text evidence="2">The sequence shown here is derived from an EMBL/GenBank/DDBJ whole genome shotgun (WGS) entry which is preliminary data.</text>
</comment>
<evidence type="ECO:0000313" key="2">
    <source>
        <dbReference type="EMBL" id="KAL3725325.1"/>
    </source>
</evidence>
<dbReference type="AlphaFoldDB" id="A0ABD3JP47"/>
<keyword evidence="3" id="KW-1185">Reference proteome</keyword>
<dbReference type="PANTHER" id="PTHR36378">
    <property type="entry name" value="COTTON FIBER PROTEIN"/>
    <property type="match status" value="1"/>
</dbReference>
<feature type="region of interest" description="Disordered" evidence="1">
    <location>
        <begin position="68"/>
        <end position="124"/>
    </location>
</feature>
<reference evidence="2 3" key="1">
    <citation type="submission" date="2024-11" db="EMBL/GenBank/DDBJ databases">
        <title>Chromosome-level genome assembly of Eucalyptus globulus Labill. provides insights into its genome evolution.</title>
        <authorList>
            <person name="Li X."/>
        </authorList>
    </citation>
    <scope>NUCLEOTIDE SEQUENCE [LARGE SCALE GENOMIC DNA]</scope>
    <source>
        <strain evidence="2">CL2024</strain>
        <tissue evidence="2">Fresh tender leaves</tissue>
    </source>
</reference>
<feature type="region of interest" description="Disordered" evidence="1">
    <location>
        <begin position="1"/>
        <end position="26"/>
    </location>
</feature>
<dbReference type="PANTHER" id="PTHR36378:SF1">
    <property type="entry name" value="COTTON FIBER PROTEIN"/>
    <property type="match status" value="1"/>
</dbReference>
<name>A0ABD3JP47_EUCGL</name>
<proteinExistence type="predicted"/>
<sequence>MPTKHNMQPLLTDPQASAGRKKPGGMNIFRAAMLRQRRCAEKKAGVSIDSDPSSRGMLTKVVGSMRPLHLHGHRSPQHPRASGSVAPPSTNEGYEDELLSPVSAPRKMTRSSSRSSASEEGGSRFASAVNLADLDCGSEDSDHDHGIEEGDETIDVKAEQFIAQFYEQMRTQNYNHKVKMCSRR</sequence>
<feature type="compositionally biased region" description="Low complexity" evidence="1">
    <location>
        <begin position="110"/>
        <end position="124"/>
    </location>
</feature>
<organism evidence="2 3">
    <name type="scientific">Eucalyptus globulus</name>
    <name type="common">Tasmanian blue gum</name>
    <dbReference type="NCBI Taxonomy" id="34317"/>
    <lineage>
        <taxon>Eukaryota</taxon>
        <taxon>Viridiplantae</taxon>
        <taxon>Streptophyta</taxon>
        <taxon>Embryophyta</taxon>
        <taxon>Tracheophyta</taxon>
        <taxon>Spermatophyta</taxon>
        <taxon>Magnoliopsida</taxon>
        <taxon>eudicotyledons</taxon>
        <taxon>Gunneridae</taxon>
        <taxon>Pentapetalae</taxon>
        <taxon>rosids</taxon>
        <taxon>malvids</taxon>
        <taxon>Myrtales</taxon>
        <taxon>Myrtaceae</taxon>
        <taxon>Myrtoideae</taxon>
        <taxon>Eucalypteae</taxon>
        <taxon>Eucalyptus</taxon>
    </lineage>
</organism>
<accession>A0ABD3JP47</accession>
<dbReference type="Proteomes" id="UP001634007">
    <property type="component" value="Unassembled WGS sequence"/>
</dbReference>
<dbReference type="Pfam" id="PF05553">
    <property type="entry name" value="DUF761"/>
    <property type="match status" value="1"/>
</dbReference>
<gene>
    <name evidence="2" type="ORF">ACJRO7_030350</name>
</gene>
<dbReference type="EMBL" id="JBJKBG010000008">
    <property type="protein sequence ID" value="KAL3725325.1"/>
    <property type="molecule type" value="Genomic_DNA"/>
</dbReference>
<evidence type="ECO:0000256" key="1">
    <source>
        <dbReference type="SAM" id="MobiDB-lite"/>
    </source>
</evidence>
<evidence type="ECO:0000313" key="3">
    <source>
        <dbReference type="Proteomes" id="UP001634007"/>
    </source>
</evidence>
<dbReference type="InterPro" id="IPR008480">
    <property type="entry name" value="DUF761_pln"/>
</dbReference>
<protein>
    <submittedName>
        <fullName evidence="2">Uncharacterized protein</fullName>
    </submittedName>
</protein>